<name>A0A2U1V0V2_9PROT</name>
<comment type="similarity">
    <text evidence="2">Belongs to the UDP-galactopyranose/dTDP-fucopyranose mutase family.</text>
</comment>
<dbReference type="OrthoDB" id="9769600at2"/>
<keyword evidence="5" id="KW-0413">Isomerase</keyword>
<sequence>MFDWLIVGAGFAGSVLAERLASQRGDKVLVIDKRSHIAGNAYDRHDAAGILMHQYGPHIFHTNSQAVFDHLSAFTEWRPYEHRVLAHVDGQLLPIPINRTTINSLYGKSFTTEAETEAFLQTLAEPVDEIRTSEDVVVSRVGRELYERFFRGYTRKQWGVDPSELDKSVTARVPTRVNDDDRYFGDRYQFMPAAGYTRMFERMLDHPRITVMLSTNFADVRKHIPHRRLIFTGPVDEYYDFRYGRLPYRSLRFEHVTLDKPWHQPVGVVNYPQTEDYTRVTEYKHLTGQEHPKTSLTYERSAAEGEPYYPVPRPENALLYKRYEALADAERDVWFVGRLATYRYYNMDQVVGQALSTFRRIEEALPVPPAGRQVGMAAAAP</sequence>
<evidence type="ECO:0000259" key="6">
    <source>
        <dbReference type="Pfam" id="PF03275"/>
    </source>
</evidence>
<dbReference type="SUPFAM" id="SSF51971">
    <property type="entry name" value="Nucleotide-binding domain"/>
    <property type="match status" value="1"/>
</dbReference>
<dbReference type="GO" id="GO:0005829">
    <property type="term" value="C:cytosol"/>
    <property type="evidence" value="ECO:0007669"/>
    <property type="project" value="TreeGrafter"/>
</dbReference>
<comment type="caution">
    <text evidence="7">The sequence shown here is derived from an EMBL/GenBank/DDBJ whole genome shotgun (WGS) entry which is preliminary data.</text>
</comment>
<keyword evidence="4" id="KW-0274">FAD</keyword>
<keyword evidence="3" id="KW-0285">Flavoprotein</keyword>
<dbReference type="AlphaFoldDB" id="A0A2U1V0V2"/>
<gene>
    <name evidence="7" type="primary">glf</name>
    <name evidence="7" type="ORF">CR165_17035</name>
</gene>
<dbReference type="Pfam" id="PF13450">
    <property type="entry name" value="NAD_binding_8"/>
    <property type="match status" value="1"/>
</dbReference>
<dbReference type="Proteomes" id="UP000245048">
    <property type="component" value="Unassembled WGS sequence"/>
</dbReference>
<dbReference type="RefSeq" id="WP_109518156.1">
    <property type="nucleotide sequence ID" value="NZ_PDOA01000013.1"/>
</dbReference>
<dbReference type="Gene3D" id="3.40.50.720">
    <property type="entry name" value="NAD(P)-binding Rossmann-like Domain"/>
    <property type="match status" value="3"/>
</dbReference>
<protein>
    <submittedName>
        <fullName evidence="7">UDP-galactopyranose mutase</fullName>
    </submittedName>
</protein>
<dbReference type="Pfam" id="PF03275">
    <property type="entry name" value="GLF"/>
    <property type="match status" value="1"/>
</dbReference>
<evidence type="ECO:0000313" key="8">
    <source>
        <dbReference type="Proteomes" id="UP000245048"/>
    </source>
</evidence>
<dbReference type="SUPFAM" id="SSF54373">
    <property type="entry name" value="FAD-linked reductases, C-terminal domain"/>
    <property type="match status" value="1"/>
</dbReference>
<evidence type="ECO:0000256" key="3">
    <source>
        <dbReference type="ARBA" id="ARBA00022630"/>
    </source>
</evidence>
<reference evidence="8" key="1">
    <citation type="submission" date="2017-10" db="EMBL/GenBank/DDBJ databases">
        <authorList>
            <person name="Toshchakov S.V."/>
            <person name="Goeva M.A."/>
        </authorList>
    </citation>
    <scope>NUCLEOTIDE SEQUENCE [LARGE SCALE GENOMIC DNA]</scope>
    <source>
        <strain evidence="8">JR1/69-1-13</strain>
    </source>
</reference>
<organism evidence="7 8">
    <name type="scientific">Teichococcus aestuarii</name>
    <dbReference type="NCBI Taxonomy" id="568898"/>
    <lineage>
        <taxon>Bacteria</taxon>
        <taxon>Pseudomonadati</taxon>
        <taxon>Pseudomonadota</taxon>
        <taxon>Alphaproteobacteria</taxon>
        <taxon>Acetobacterales</taxon>
        <taxon>Roseomonadaceae</taxon>
        <taxon>Roseomonas</taxon>
    </lineage>
</organism>
<comment type="cofactor">
    <cofactor evidence="1">
        <name>FAD</name>
        <dbReference type="ChEBI" id="CHEBI:57692"/>
    </cofactor>
</comment>
<dbReference type="NCBIfam" id="TIGR00031">
    <property type="entry name" value="UDP-GALP_mutase"/>
    <property type="match status" value="1"/>
</dbReference>
<dbReference type="InterPro" id="IPR015899">
    <property type="entry name" value="UDP-GalPyranose_mutase_C"/>
</dbReference>
<proteinExistence type="inferred from homology"/>
<dbReference type="GO" id="GO:0050660">
    <property type="term" value="F:flavin adenine dinucleotide binding"/>
    <property type="evidence" value="ECO:0007669"/>
    <property type="project" value="TreeGrafter"/>
</dbReference>
<evidence type="ECO:0000313" key="7">
    <source>
        <dbReference type="EMBL" id="PWC27519.1"/>
    </source>
</evidence>
<dbReference type="GO" id="GO:0008767">
    <property type="term" value="F:UDP-galactopyranose mutase activity"/>
    <property type="evidence" value="ECO:0007669"/>
    <property type="project" value="InterPro"/>
</dbReference>
<accession>A0A2U1V0V2</accession>
<keyword evidence="8" id="KW-1185">Reference proteome</keyword>
<dbReference type="PANTHER" id="PTHR21197">
    <property type="entry name" value="UDP-GALACTOPYRANOSE MUTASE"/>
    <property type="match status" value="1"/>
</dbReference>
<evidence type="ECO:0000256" key="5">
    <source>
        <dbReference type="ARBA" id="ARBA00023235"/>
    </source>
</evidence>
<evidence type="ECO:0000256" key="2">
    <source>
        <dbReference type="ARBA" id="ARBA00009321"/>
    </source>
</evidence>
<dbReference type="EMBL" id="PDOA01000013">
    <property type="protein sequence ID" value="PWC27519.1"/>
    <property type="molecule type" value="Genomic_DNA"/>
</dbReference>
<dbReference type="PANTHER" id="PTHR21197:SF0">
    <property type="entry name" value="UDP-GALACTOPYRANOSE MUTASE"/>
    <property type="match status" value="1"/>
</dbReference>
<evidence type="ECO:0000256" key="1">
    <source>
        <dbReference type="ARBA" id="ARBA00001974"/>
    </source>
</evidence>
<evidence type="ECO:0000256" key="4">
    <source>
        <dbReference type="ARBA" id="ARBA00022827"/>
    </source>
</evidence>
<dbReference type="InterPro" id="IPR004379">
    <property type="entry name" value="UDP-GALP_mutase"/>
</dbReference>
<dbReference type="FunFam" id="3.40.50.720:FF:000397">
    <property type="entry name" value="UDP-galactopyranose mutase"/>
    <property type="match status" value="1"/>
</dbReference>
<feature type="domain" description="UDP-galactopyranose mutase C-terminal" evidence="6">
    <location>
        <begin position="149"/>
        <end position="344"/>
    </location>
</feature>